<name>A0A5J5DNR4_9PERO</name>
<keyword evidence="16" id="KW-0325">Glycoprotein</keyword>
<keyword evidence="13" id="KW-0470">Melanin biosynthesis</keyword>
<feature type="region of interest" description="Disordered" evidence="21">
    <location>
        <begin position="1"/>
        <end position="22"/>
    </location>
</feature>
<dbReference type="PROSITE" id="PS00498">
    <property type="entry name" value="TYROSINASE_2"/>
    <property type="match status" value="1"/>
</dbReference>
<dbReference type="AlphaFoldDB" id="A0A5J5DNR4"/>
<evidence type="ECO:0000256" key="7">
    <source>
        <dbReference type="ARBA" id="ARBA00022729"/>
    </source>
</evidence>
<evidence type="ECO:0000256" key="22">
    <source>
        <dbReference type="SAM" id="Phobius"/>
    </source>
</evidence>
<feature type="domain" description="Tyrosinase copper-binding" evidence="24">
    <location>
        <begin position="426"/>
        <end position="437"/>
    </location>
</feature>
<evidence type="ECO:0000256" key="16">
    <source>
        <dbReference type="ARBA" id="ARBA00023180"/>
    </source>
</evidence>
<evidence type="ECO:0000256" key="18">
    <source>
        <dbReference type="ARBA" id="ARBA00040647"/>
    </source>
</evidence>
<dbReference type="InterPro" id="IPR008922">
    <property type="entry name" value="Di-copper_centre_dom_sf"/>
</dbReference>
<dbReference type="GO" id="GO:0033162">
    <property type="term" value="C:melanosome membrane"/>
    <property type="evidence" value="ECO:0007669"/>
    <property type="project" value="UniProtKB-SubCell"/>
</dbReference>
<keyword evidence="7" id="KW-0732">Signal</keyword>
<dbReference type="GO" id="GO:0004497">
    <property type="term" value="F:monooxygenase activity"/>
    <property type="evidence" value="ECO:0007669"/>
    <property type="project" value="UniProtKB-KW"/>
</dbReference>
<comment type="cofactor">
    <cofactor evidence="1">
        <name>Zn(2+)</name>
        <dbReference type="ChEBI" id="CHEBI:29105"/>
    </cofactor>
</comment>
<gene>
    <name evidence="25" type="ORF">FQN60_012024</name>
</gene>
<evidence type="ECO:0000256" key="21">
    <source>
        <dbReference type="SAM" id="MobiDB-lite"/>
    </source>
</evidence>
<dbReference type="EMBL" id="VOFY01000002">
    <property type="protein sequence ID" value="KAA8594889.1"/>
    <property type="molecule type" value="Genomic_DNA"/>
</dbReference>
<dbReference type="GO" id="GO:0032438">
    <property type="term" value="P:melanosome organization"/>
    <property type="evidence" value="ECO:0007669"/>
    <property type="project" value="TreeGrafter"/>
</dbReference>
<feature type="transmembrane region" description="Helical" evidence="22">
    <location>
        <begin position="507"/>
        <end position="532"/>
    </location>
</feature>
<dbReference type="Pfam" id="PF00264">
    <property type="entry name" value="Tyrosinase"/>
    <property type="match status" value="1"/>
</dbReference>
<keyword evidence="9 22" id="KW-1133">Transmembrane helix</keyword>
<keyword evidence="8" id="KW-0862">Zinc</keyword>
<evidence type="ECO:0000313" key="26">
    <source>
        <dbReference type="Proteomes" id="UP000327493"/>
    </source>
</evidence>
<evidence type="ECO:0000256" key="20">
    <source>
        <dbReference type="ARBA" id="ARBA00047408"/>
    </source>
</evidence>
<accession>A0A5J5DNR4</accession>
<evidence type="ECO:0000259" key="23">
    <source>
        <dbReference type="PROSITE" id="PS00497"/>
    </source>
</evidence>
<evidence type="ECO:0000256" key="13">
    <source>
        <dbReference type="ARBA" id="ARBA00023101"/>
    </source>
</evidence>
<dbReference type="InterPro" id="IPR050316">
    <property type="entry name" value="Tyrosinase/Hemocyanin"/>
</dbReference>
<dbReference type="SUPFAM" id="SSF48056">
    <property type="entry name" value="Di-copper centre-containing domain"/>
    <property type="match status" value="1"/>
</dbReference>
<evidence type="ECO:0000256" key="12">
    <source>
        <dbReference type="ARBA" id="ARBA00023033"/>
    </source>
</evidence>
<keyword evidence="6" id="KW-0479">Metal-binding</keyword>
<comment type="catalytic activity">
    <reaction evidence="20">
        <text>2 5,6-dihydroxyindole-2-carboxylate + O2 = 2 indole-5,6-quinone-2-carboxylate + 2 H2O</text>
        <dbReference type="Rhea" id="RHEA:68388"/>
        <dbReference type="ChEBI" id="CHEBI:15377"/>
        <dbReference type="ChEBI" id="CHEBI:15379"/>
        <dbReference type="ChEBI" id="CHEBI:16875"/>
        <dbReference type="ChEBI" id="CHEBI:177869"/>
    </reaction>
    <physiologicalReaction direction="left-to-right" evidence="20">
        <dbReference type="Rhea" id="RHEA:68389"/>
    </physiologicalReaction>
</comment>
<dbReference type="PANTHER" id="PTHR11474">
    <property type="entry name" value="TYROSINASE FAMILY MEMBER"/>
    <property type="match status" value="1"/>
</dbReference>
<keyword evidence="12" id="KW-0503">Monooxygenase</keyword>
<organism evidence="25 26">
    <name type="scientific">Etheostoma spectabile</name>
    <name type="common">orangethroat darter</name>
    <dbReference type="NCBI Taxonomy" id="54343"/>
    <lineage>
        <taxon>Eukaryota</taxon>
        <taxon>Metazoa</taxon>
        <taxon>Chordata</taxon>
        <taxon>Craniata</taxon>
        <taxon>Vertebrata</taxon>
        <taxon>Euteleostomi</taxon>
        <taxon>Actinopterygii</taxon>
        <taxon>Neopterygii</taxon>
        <taxon>Teleostei</taxon>
        <taxon>Neoteleostei</taxon>
        <taxon>Acanthomorphata</taxon>
        <taxon>Eupercaria</taxon>
        <taxon>Perciformes</taxon>
        <taxon>Percoidei</taxon>
        <taxon>Percidae</taxon>
        <taxon>Etheostomatinae</taxon>
        <taxon>Etheostoma</taxon>
    </lineage>
</organism>
<evidence type="ECO:0000259" key="24">
    <source>
        <dbReference type="PROSITE" id="PS00498"/>
    </source>
</evidence>
<keyword evidence="26" id="KW-1185">Reference proteome</keyword>
<comment type="similarity">
    <text evidence="4">Belongs to the tyrosinase family.</text>
</comment>
<dbReference type="PROSITE" id="PS00497">
    <property type="entry name" value="TYROSINASE_1"/>
    <property type="match status" value="1"/>
</dbReference>
<feature type="transmembrane region" description="Helical" evidence="22">
    <location>
        <begin position="607"/>
        <end position="633"/>
    </location>
</feature>
<evidence type="ECO:0000256" key="9">
    <source>
        <dbReference type="ARBA" id="ARBA00022989"/>
    </source>
</evidence>
<dbReference type="GO" id="GO:0048023">
    <property type="term" value="P:positive regulation of melanin biosynthetic process"/>
    <property type="evidence" value="ECO:0007669"/>
    <property type="project" value="UniProtKB-ARBA"/>
</dbReference>
<comment type="subcellular location">
    <subcellularLocation>
        <location evidence="3">Melanosome membrane</location>
        <topology evidence="3">Single-pass type I membrane protein</topology>
    </subcellularLocation>
</comment>
<evidence type="ECO:0000256" key="15">
    <source>
        <dbReference type="ARBA" id="ARBA00023157"/>
    </source>
</evidence>
<dbReference type="GO" id="GO:0046872">
    <property type="term" value="F:metal ion binding"/>
    <property type="evidence" value="ECO:0007669"/>
    <property type="project" value="UniProtKB-KW"/>
</dbReference>
<keyword evidence="11" id="KW-0186">Copper</keyword>
<dbReference type="GO" id="GO:0030318">
    <property type="term" value="P:melanocyte differentiation"/>
    <property type="evidence" value="ECO:0007669"/>
    <property type="project" value="TreeGrafter"/>
</dbReference>
<comment type="cofactor">
    <cofactor evidence="2">
        <name>Cu(2+)</name>
        <dbReference type="ChEBI" id="CHEBI:29036"/>
    </cofactor>
</comment>
<evidence type="ECO:0000256" key="17">
    <source>
        <dbReference type="ARBA" id="ARBA00037907"/>
    </source>
</evidence>
<feature type="domain" description="Tyrosinase copper-binding" evidence="23">
    <location>
        <begin position="244"/>
        <end position="261"/>
    </location>
</feature>
<protein>
    <recommendedName>
        <fullName evidence="18">5,6-dihydroxyindole-2-carboxylic acid oxidase</fullName>
    </recommendedName>
    <alternativeName>
        <fullName evidence="19">Tyrosinase-related protein 1</fullName>
    </alternativeName>
</protein>
<evidence type="ECO:0000256" key="4">
    <source>
        <dbReference type="ARBA" id="ARBA00009928"/>
    </source>
</evidence>
<evidence type="ECO:0000256" key="19">
    <source>
        <dbReference type="ARBA" id="ARBA00041445"/>
    </source>
</evidence>
<evidence type="ECO:0000256" key="8">
    <source>
        <dbReference type="ARBA" id="ARBA00022833"/>
    </source>
</evidence>
<keyword evidence="15" id="KW-1015">Disulfide bond</keyword>
<keyword evidence="5 22" id="KW-0812">Transmembrane</keyword>
<dbReference type="PRINTS" id="PR00092">
    <property type="entry name" value="TYROSINASE"/>
</dbReference>
<comment type="pathway">
    <text evidence="17">Pigment biosynthesis; melanin biosynthesis.</text>
</comment>
<dbReference type="GO" id="GO:0042438">
    <property type="term" value="P:melanin biosynthetic process"/>
    <property type="evidence" value="ECO:0007669"/>
    <property type="project" value="UniProtKB-KW"/>
</dbReference>
<dbReference type="Proteomes" id="UP000327493">
    <property type="component" value="Chromosome 2"/>
</dbReference>
<evidence type="ECO:0000256" key="11">
    <source>
        <dbReference type="ARBA" id="ARBA00023008"/>
    </source>
</evidence>
<keyword evidence="14 22" id="KW-0472">Membrane</keyword>
<evidence type="ECO:0000256" key="2">
    <source>
        <dbReference type="ARBA" id="ARBA00001973"/>
    </source>
</evidence>
<feature type="region of interest" description="Disordered" evidence="21">
    <location>
        <begin position="641"/>
        <end position="661"/>
    </location>
</feature>
<reference evidence="25 26" key="1">
    <citation type="submission" date="2019-08" db="EMBL/GenBank/DDBJ databases">
        <title>A chromosome-level genome assembly, high-density linkage maps, and genome scans reveal the genomic architecture of hybrid incompatibilities underlying speciation via character displacement in darters (Percidae: Etheostominae).</title>
        <authorList>
            <person name="Moran R.L."/>
            <person name="Catchen J.M."/>
            <person name="Fuller R.C."/>
        </authorList>
    </citation>
    <scope>NUCLEOTIDE SEQUENCE [LARGE SCALE GENOMIC DNA]</scope>
    <source>
        <strain evidence="25">EspeVRDwgs_2016</strain>
        <tissue evidence="25">Muscle</tissue>
    </source>
</reference>
<evidence type="ECO:0000313" key="25">
    <source>
        <dbReference type="EMBL" id="KAA8594889.1"/>
    </source>
</evidence>
<dbReference type="InterPro" id="IPR002227">
    <property type="entry name" value="Tyrosinase_Cu-bd"/>
</dbReference>
<comment type="caution">
    <text evidence="25">The sequence shown here is derived from an EMBL/GenBank/DDBJ whole genome shotgun (WGS) entry which is preliminary data.</text>
</comment>
<feature type="non-terminal residue" evidence="25">
    <location>
        <position position="754"/>
    </location>
</feature>
<evidence type="ECO:0000256" key="14">
    <source>
        <dbReference type="ARBA" id="ARBA00023136"/>
    </source>
</evidence>
<evidence type="ECO:0000256" key="3">
    <source>
        <dbReference type="ARBA" id="ARBA00004573"/>
    </source>
</evidence>
<evidence type="ECO:0000256" key="5">
    <source>
        <dbReference type="ARBA" id="ARBA00022692"/>
    </source>
</evidence>
<evidence type="ECO:0000256" key="1">
    <source>
        <dbReference type="ARBA" id="ARBA00001947"/>
    </source>
</evidence>
<dbReference type="FunFam" id="1.10.1280.10:FF:000001">
    <property type="entry name" value="5,6-dihydroxyindole-2-carboxylic acid oxidase"/>
    <property type="match status" value="1"/>
</dbReference>
<dbReference type="Gene3D" id="1.10.1280.10">
    <property type="entry name" value="Di-copper center containing domain from catechol oxidase"/>
    <property type="match status" value="1"/>
</dbReference>
<evidence type="ECO:0000256" key="6">
    <source>
        <dbReference type="ARBA" id="ARBA00022723"/>
    </source>
</evidence>
<evidence type="ECO:0000256" key="10">
    <source>
        <dbReference type="ARBA" id="ARBA00023002"/>
    </source>
</evidence>
<proteinExistence type="inferred from homology"/>
<dbReference type="PANTHER" id="PTHR11474:SF3">
    <property type="entry name" value="5,6-DIHYDROXYINDOLE-2-CARBOXYLIC ACID OXIDASE"/>
    <property type="match status" value="1"/>
</dbReference>
<keyword evidence="10" id="KW-0560">Oxidoreductase</keyword>
<sequence length="754" mass="83642">MSRLLGGYTSADREEQHAQSEFLTTQNTMSGLEKDGWIMWRVGLLVVTLCATLSLAQFPRECVTPTGLQSGQCCPSPTGAAGDECGSTTGRGQCVAIAADNRRHGPQYPYAGRDDRERWPLRFFNRTCQCNGNFSGYNCGQCRHGLTGPNCDQRTSVVRRNIMQMSTAEKQAFVNSLDRAKRTVHPNLVICTRRYQEVFGPDGNTPQFENITIYNYFVWSHYYSVSKTYLGPGQTSFGGVDFSHEGPGFVTWHRFHLLQLERDMQDMLGNPAFALPYWNFAIGGSDCDICTDDLLGARSSFDISSISSNSVFSQWRVICESVEDYDTLGTVCNSSETSPIRRNPAGNVARPMVQRLPEPQDVLDCLELNAFDTPPYYSTSSESFRNTIEGYSAPQGMYDPVIRSLHNLAHLFLNGTGGQTHLSPNDPIFVLLHTFTDAIFDEWLSRHQPGEVVYPEENAPIGHNRRFNMVPFWPPVTNAEMFVPAPENLGYSYEVQWPARAYTLSEIITIAIVAAVLVVAVVGGVIACAVRAHSYRSAEALEPLLGETFRRYSEDDRRARPQLQAEDVPQVLLPVGLLVPEDTQANTLGGEPKHGNGLIVSGLPQVYTIYLGGIVSISSTSIFLIFSITRLLIARIQPSTNHLSNGREPQGPSPAQSYGASQTDYHNAEASFLGKTRVNKEDMLDCTRKTTESPALRMASTACSWLASLRFTPHTLANLRPMPLPPIMLIPRDWPGARVICTLEHKAGYKEQPH</sequence>